<dbReference type="EMBL" id="JTJC03000002">
    <property type="protein sequence ID" value="NHC35155.1"/>
    <property type="molecule type" value="Genomic_DNA"/>
</dbReference>
<dbReference type="InterPro" id="IPR036280">
    <property type="entry name" value="Multihaem_cyt_sf"/>
</dbReference>
<gene>
    <name evidence="1" type="ORF">QH73_0010850</name>
</gene>
<dbReference type="AlphaFoldDB" id="A0A9X5E4K0"/>
<name>A0A9X5E4K0_9CYAN</name>
<accession>A0A9X5E4K0</accession>
<evidence type="ECO:0000313" key="1">
    <source>
        <dbReference type="EMBL" id="NHC35155.1"/>
    </source>
</evidence>
<protein>
    <submittedName>
        <fullName evidence="1">Diheme cytochrome C</fullName>
    </submittedName>
</protein>
<dbReference type="SUPFAM" id="SSF48695">
    <property type="entry name" value="Multiheme cytochromes"/>
    <property type="match status" value="1"/>
</dbReference>
<dbReference type="Proteomes" id="UP000031532">
    <property type="component" value="Unassembled WGS sequence"/>
</dbReference>
<proteinExistence type="predicted"/>
<sequence length="176" mass="20062">MLPALKSKSHRPKSKRSTPILLLLILAWSIAAAWILAMATHAQPANTIDAVPQRYQLGQELYLENCATCHIAVPPAVLPVQTWQRLLQDTQHYGVQIKPLVDPPRILVWNYLRFASRPLNQDEEIPYRIANSRYFKALHPRVKLPKPTHLSSCVTCHPSANAFNFRSLTPEWENSQ</sequence>
<reference evidence="1 2" key="1">
    <citation type="journal article" date="2015" name="Genome Announc.">
        <title>Draft Genome Sequence of the Terrestrial Cyanobacterium Scytonema millei VB511283, Isolated from Eastern India.</title>
        <authorList>
            <person name="Sen D."/>
            <person name="Chandrababunaidu M.M."/>
            <person name="Singh D."/>
            <person name="Sanghi N."/>
            <person name="Ghorai A."/>
            <person name="Mishra G.P."/>
            <person name="Madduluri M."/>
            <person name="Adhikary S.P."/>
            <person name="Tripathy S."/>
        </authorList>
    </citation>
    <scope>NUCLEOTIDE SEQUENCE [LARGE SCALE GENOMIC DNA]</scope>
    <source>
        <strain evidence="1 2">VB511283</strain>
    </source>
</reference>
<dbReference type="Pfam" id="PF09626">
    <property type="entry name" value="DHC"/>
    <property type="match status" value="1"/>
</dbReference>
<organism evidence="1 2">
    <name type="scientific">Scytonema millei VB511283</name>
    <dbReference type="NCBI Taxonomy" id="1245923"/>
    <lineage>
        <taxon>Bacteria</taxon>
        <taxon>Bacillati</taxon>
        <taxon>Cyanobacteriota</taxon>
        <taxon>Cyanophyceae</taxon>
        <taxon>Nostocales</taxon>
        <taxon>Scytonemataceae</taxon>
        <taxon>Scytonema</taxon>
    </lineage>
</organism>
<keyword evidence="2" id="KW-1185">Reference proteome</keyword>
<dbReference type="InterPro" id="IPR018588">
    <property type="entry name" value="Dihaem_cytochrome-c"/>
</dbReference>
<dbReference type="RefSeq" id="WP_039716415.1">
    <property type="nucleotide sequence ID" value="NZ_JTJC03000002.1"/>
</dbReference>
<dbReference type="OrthoDB" id="5296814at2"/>
<comment type="caution">
    <text evidence="1">The sequence shown here is derived from an EMBL/GenBank/DDBJ whole genome shotgun (WGS) entry which is preliminary data.</text>
</comment>
<evidence type="ECO:0000313" key="2">
    <source>
        <dbReference type="Proteomes" id="UP000031532"/>
    </source>
</evidence>